<dbReference type="Gene3D" id="2.60.120.200">
    <property type="match status" value="1"/>
</dbReference>
<gene>
    <name evidence="1" type="ORF">LJ755_12360</name>
    <name evidence="2" type="ORF">MUK71_01350</name>
</gene>
<dbReference type="EMBL" id="CP094984">
    <property type="protein sequence ID" value="UON92332.1"/>
    <property type="molecule type" value="Genomic_DNA"/>
</dbReference>
<dbReference type="InterPro" id="IPR009784">
    <property type="entry name" value="DUF1349"/>
</dbReference>
<protein>
    <submittedName>
        <fullName evidence="1">DUF1349 domain-containing protein</fullName>
    </submittedName>
</protein>
<organism evidence="1 4">
    <name type="scientific">Arthrobacter zhangbolii</name>
    <dbReference type="NCBI Taxonomy" id="2886936"/>
    <lineage>
        <taxon>Bacteria</taxon>
        <taxon>Bacillati</taxon>
        <taxon>Actinomycetota</taxon>
        <taxon>Actinomycetes</taxon>
        <taxon>Micrococcales</taxon>
        <taxon>Micrococcaceae</taxon>
        <taxon>Arthrobacter</taxon>
    </lineage>
</organism>
<dbReference type="Proteomes" id="UP001155145">
    <property type="component" value="Unassembled WGS sequence"/>
</dbReference>
<keyword evidence="3" id="KW-1185">Reference proteome</keyword>
<evidence type="ECO:0000313" key="3">
    <source>
        <dbReference type="Proteomes" id="UP000829758"/>
    </source>
</evidence>
<sequence length="201" mass="21571">MTKAEENQIAWGRGTWRNPPIQVVADGNCLQVTAAGHSDAWRYTSYGFVHDSAHALLAPLGAEGAMEVSFLLDYSEQFDQAGIFLHVSESVWIKAGVEVSDGIPQVGAVVTHEVSDWSVAPVPEWIGQVITVRLSRSGDAVTIRARAGDEPFRLIRVAPLSETASAAAGPFCASPTRDGLTVTFTRWVETGADPSLHPESD</sequence>
<dbReference type="Pfam" id="PF07081">
    <property type="entry name" value="DUF1349"/>
    <property type="match status" value="1"/>
</dbReference>
<dbReference type="SUPFAM" id="SSF49899">
    <property type="entry name" value="Concanavalin A-like lectins/glucanases"/>
    <property type="match status" value="1"/>
</dbReference>
<accession>A0A9X1M8U2</accession>
<dbReference type="InterPro" id="IPR013320">
    <property type="entry name" value="ConA-like_dom_sf"/>
</dbReference>
<dbReference type="AlphaFoldDB" id="A0A9X1M8U2"/>
<evidence type="ECO:0000313" key="1">
    <source>
        <dbReference type="EMBL" id="MCC3273519.1"/>
    </source>
</evidence>
<dbReference type="Proteomes" id="UP000829758">
    <property type="component" value="Chromosome"/>
</dbReference>
<evidence type="ECO:0000313" key="4">
    <source>
        <dbReference type="Proteomes" id="UP001155145"/>
    </source>
</evidence>
<proteinExistence type="predicted"/>
<dbReference type="RefSeq" id="WP_227929273.1">
    <property type="nucleotide sequence ID" value="NZ_CP094984.1"/>
</dbReference>
<evidence type="ECO:0000313" key="2">
    <source>
        <dbReference type="EMBL" id="UON92332.1"/>
    </source>
</evidence>
<dbReference type="EMBL" id="JAJFZT010000008">
    <property type="protein sequence ID" value="MCC3273519.1"/>
    <property type="molecule type" value="Genomic_DNA"/>
</dbReference>
<dbReference type="PANTHER" id="PTHR35332">
    <property type="entry name" value="REGULATION OF ENOLASE PROTEIN 1"/>
    <property type="match status" value="1"/>
</dbReference>
<dbReference type="PANTHER" id="PTHR35332:SF2">
    <property type="entry name" value="REGULATION OF ENOLASE PROTEIN 1"/>
    <property type="match status" value="1"/>
</dbReference>
<reference evidence="1" key="1">
    <citation type="submission" date="2021-10" db="EMBL/GenBank/DDBJ databases">
        <title>Novel species in genus Arthrobacter.</title>
        <authorList>
            <person name="Liu Y."/>
        </authorList>
    </citation>
    <scope>NUCLEOTIDE SEQUENCE</scope>
    <source>
        <strain evidence="1">Zg-Y462</strain>
        <strain evidence="3">zg-Y462</strain>
    </source>
</reference>
<name>A0A9X1M8U2_9MICC</name>